<protein>
    <submittedName>
        <fullName evidence="1">Uncharacterized protein</fullName>
    </submittedName>
</protein>
<organism evidence="1 2">
    <name type="scientific">Leptospira mayottensis 200901122</name>
    <dbReference type="NCBI Taxonomy" id="1193010"/>
    <lineage>
        <taxon>Bacteria</taxon>
        <taxon>Pseudomonadati</taxon>
        <taxon>Spirochaetota</taxon>
        <taxon>Spirochaetia</taxon>
        <taxon>Leptospirales</taxon>
        <taxon>Leptospiraceae</taxon>
        <taxon>Leptospira</taxon>
    </lineage>
</organism>
<reference evidence="1 2" key="1">
    <citation type="journal article" date="2014" name="Int. J. Syst. Evol. Microbiol.">
        <title>Leptospira mayottensis sp. nov., a pathogenic species of the genus Leptospira isolated from humans.</title>
        <authorList>
            <person name="Bourhy P."/>
            <person name="Collet L."/>
            <person name="Brisse S."/>
            <person name="Picardeau M."/>
        </authorList>
    </citation>
    <scope>NUCLEOTIDE SEQUENCE [LARGE SCALE GENOMIC DNA]</scope>
    <source>
        <strain evidence="1 2">200901122</strain>
    </source>
</reference>
<evidence type="ECO:0000313" key="1">
    <source>
        <dbReference type="EMBL" id="EKR98798.1"/>
    </source>
</evidence>
<dbReference type="AlphaFoldDB" id="A0AA87MNC1"/>
<accession>A0AA87MNC1</accession>
<gene>
    <name evidence="1" type="ORF">LEP1GSC125_0306</name>
</gene>
<name>A0AA87MNC1_9LEPT</name>
<dbReference type="Proteomes" id="UP000001343">
    <property type="component" value="Unassembled WGS sequence"/>
</dbReference>
<evidence type="ECO:0000313" key="2">
    <source>
        <dbReference type="Proteomes" id="UP000001343"/>
    </source>
</evidence>
<comment type="caution">
    <text evidence="1">The sequence shown here is derived from an EMBL/GenBank/DDBJ whole genome shotgun (WGS) entry which is preliminary data.</text>
</comment>
<dbReference type="EMBL" id="AKWM02000067">
    <property type="protein sequence ID" value="EKR98798.1"/>
    <property type="molecule type" value="Genomic_DNA"/>
</dbReference>
<sequence>MYFKPRIFIIYASNLNLIRGNESISELIGSLGADVVTNENNMSLFAYQQGMKNADFILFVADRSNFISSNTKTLSFPKEWIFAMKLDVPKYIYIKDTNFIKLEDSIKGLMGSDDFVNDISIFFYETTIELAEKIKSQIFMIYHSITLNQINAKYLPRENIQKLIYEYDNTLALEIMSGMDELREYESKGDIDFVRTDILSHYLSSFDTLPIVDYEMQYFIQKEWNSRLRYFLQDFKLFKKIQNESFETYGEPKTLKLESIRKIFKYRTLKTNQNIRKAKKHLKDSFTWYEHLKRAILSQ</sequence>
<proteinExistence type="predicted"/>